<dbReference type="STRING" id="1524254.PHACT_09400"/>
<dbReference type="EMBL" id="MASR01000001">
    <property type="protein sequence ID" value="OFE13328.1"/>
    <property type="molecule type" value="Genomic_DNA"/>
</dbReference>
<reference evidence="2" key="1">
    <citation type="submission" date="2016-07" db="EMBL/GenBank/DDBJ databases">
        <authorList>
            <person name="Florea S."/>
            <person name="Webb J.S."/>
            <person name="Jaromczyk J."/>
            <person name="Schardl C.L."/>
        </authorList>
    </citation>
    <scope>NUCLEOTIDE SEQUENCE [LARGE SCALE GENOMIC DNA]</scope>
    <source>
        <strain evidence="2">KCTC 42131</strain>
    </source>
</reference>
<accession>A0A1E8CLM4</accession>
<dbReference type="AlphaFoldDB" id="A0A1E8CLM4"/>
<gene>
    <name evidence="1" type="ORF">PHACT_09400</name>
</gene>
<dbReference type="Proteomes" id="UP000175669">
    <property type="component" value="Unassembled WGS sequence"/>
</dbReference>
<organism evidence="1 2">
    <name type="scientific">Pseudohongiella acticola</name>
    <dbReference type="NCBI Taxonomy" id="1524254"/>
    <lineage>
        <taxon>Bacteria</taxon>
        <taxon>Pseudomonadati</taxon>
        <taxon>Pseudomonadota</taxon>
        <taxon>Gammaproteobacteria</taxon>
        <taxon>Pseudomonadales</taxon>
        <taxon>Pseudohongiellaceae</taxon>
        <taxon>Pseudohongiella</taxon>
    </lineage>
</organism>
<name>A0A1E8CLM4_9GAMM</name>
<sequence>MIALSLTAMLLTMLTAGMYGVIRDWDNNAEGLENSLDETVALLQLERALQGAFPHSFRDPDTLARQVFFVGEPDSLSWVSTVSPQRAPGLTAWRLYDEPGTGVFLQLAPALSDNPLQRLEDAEPRLLLADYSLEFNYLFEDLEFARRWRDTWDGGELLALPMAVHIVLQPTARNARNDELDIVASVRAVEHRNLTPNTGLLQ</sequence>
<evidence type="ECO:0000313" key="1">
    <source>
        <dbReference type="EMBL" id="OFE13328.1"/>
    </source>
</evidence>
<proteinExistence type="predicted"/>
<protein>
    <recommendedName>
        <fullName evidence="3">General secretion pathway protein GspJ</fullName>
    </recommendedName>
</protein>
<evidence type="ECO:0000313" key="2">
    <source>
        <dbReference type="Proteomes" id="UP000175669"/>
    </source>
</evidence>
<comment type="caution">
    <text evidence="1">The sequence shown here is derived from an EMBL/GenBank/DDBJ whole genome shotgun (WGS) entry which is preliminary data.</text>
</comment>
<keyword evidence="2" id="KW-1185">Reference proteome</keyword>
<evidence type="ECO:0008006" key="3">
    <source>
        <dbReference type="Google" id="ProtNLM"/>
    </source>
</evidence>